<evidence type="ECO:0000256" key="1">
    <source>
        <dbReference type="ARBA" id="ARBA00004651"/>
    </source>
</evidence>
<feature type="transmembrane region" description="Helical" evidence="9">
    <location>
        <begin position="85"/>
        <end position="104"/>
    </location>
</feature>
<feature type="transmembrane region" description="Helical" evidence="9">
    <location>
        <begin position="33"/>
        <end position="51"/>
    </location>
</feature>
<dbReference type="GO" id="GO:0022857">
    <property type="term" value="F:transmembrane transporter activity"/>
    <property type="evidence" value="ECO:0007669"/>
    <property type="project" value="InterPro"/>
</dbReference>
<dbReference type="Proteomes" id="UP000244571">
    <property type="component" value="Chromosome"/>
</dbReference>
<dbReference type="Pfam" id="PF00893">
    <property type="entry name" value="Multi_Drug_Res"/>
    <property type="match status" value="1"/>
</dbReference>
<dbReference type="InterPro" id="IPR000390">
    <property type="entry name" value="Small_drug/metabolite_transptr"/>
</dbReference>
<organism evidence="10 11">
    <name type="scientific">Orrella marina</name>
    <dbReference type="NCBI Taxonomy" id="2163011"/>
    <lineage>
        <taxon>Bacteria</taxon>
        <taxon>Pseudomonadati</taxon>
        <taxon>Pseudomonadota</taxon>
        <taxon>Betaproteobacteria</taxon>
        <taxon>Burkholderiales</taxon>
        <taxon>Alcaligenaceae</taxon>
        <taxon>Orrella</taxon>
    </lineage>
</organism>
<keyword evidence="5 9" id="KW-1133">Transmembrane helix</keyword>
<dbReference type="InterPro" id="IPR045324">
    <property type="entry name" value="Small_multidrug_res"/>
</dbReference>
<keyword evidence="3" id="KW-1003">Cell membrane</keyword>
<evidence type="ECO:0000313" key="11">
    <source>
        <dbReference type="Proteomes" id="UP000244571"/>
    </source>
</evidence>
<reference evidence="10 11" key="1">
    <citation type="submission" date="2018-04" db="EMBL/GenBank/DDBJ databases">
        <title>Bordetella sp. HZ20 isolated from seawater.</title>
        <authorList>
            <person name="Sun C."/>
        </authorList>
    </citation>
    <scope>NUCLEOTIDE SEQUENCE [LARGE SCALE GENOMIC DNA]</scope>
    <source>
        <strain evidence="10 11">HZ20</strain>
    </source>
</reference>
<protein>
    <submittedName>
        <fullName evidence="10">QacE family quaternary ammonium compound efflux SMR transporter</fullName>
    </submittedName>
</protein>
<dbReference type="RefSeq" id="WP_108622878.1">
    <property type="nucleotide sequence ID" value="NZ_CP028901.1"/>
</dbReference>
<evidence type="ECO:0000256" key="7">
    <source>
        <dbReference type="ARBA" id="ARBA00038032"/>
    </source>
</evidence>
<keyword evidence="6 9" id="KW-0472">Membrane</keyword>
<comment type="subcellular location">
    <subcellularLocation>
        <location evidence="1 8">Cell membrane</location>
        <topology evidence="1 8">Multi-pass membrane protein</topology>
    </subcellularLocation>
</comment>
<keyword evidence="2" id="KW-0813">Transport</keyword>
<evidence type="ECO:0000256" key="9">
    <source>
        <dbReference type="SAM" id="Phobius"/>
    </source>
</evidence>
<dbReference type="SUPFAM" id="SSF103481">
    <property type="entry name" value="Multidrug resistance efflux transporter EmrE"/>
    <property type="match status" value="1"/>
</dbReference>
<dbReference type="AlphaFoldDB" id="A0A2R4XNN2"/>
<evidence type="ECO:0000256" key="4">
    <source>
        <dbReference type="ARBA" id="ARBA00022692"/>
    </source>
</evidence>
<evidence type="ECO:0000256" key="5">
    <source>
        <dbReference type="ARBA" id="ARBA00022989"/>
    </source>
</evidence>
<dbReference type="KEGG" id="boz:DBV39_18615"/>
<keyword evidence="11" id="KW-1185">Reference proteome</keyword>
<evidence type="ECO:0000256" key="6">
    <source>
        <dbReference type="ARBA" id="ARBA00023136"/>
    </source>
</evidence>
<feature type="transmembrane region" description="Helical" evidence="9">
    <location>
        <begin position="58"/>
        <end position="79"/>
    </location>
</feature>
<keyword evidence="4 8" id="KW-0812">Transmembrane</keyword>
<evidence type="ECO:0000256" key="2">
    <source>
        <dbReference type="ARBA" id="ARBA00022448"/>
    </source>
</evidence>
<accession>A0A2R4XNN2</accession>
<evidence type="ECO:0000256" key="8">
    <source>
        <dbReference type="RuleBase" id="RU003942"/>
    </source>
</evidence>
<comment type="similarity">
    <text evidence="7 8">Belongs to the drug/metabolite transporter (DMT) superfamily. Small multidrug resistance (SMR) (TC 2.A.7.1) family.</text>
</comment>
<evidence type="ECO:0000313" key="10">
    <source>
        <dbReference type="EMBL" id="AWB35422.1"/>
    </source>
</evidence>
<dbReference type="GO" id="GO:1990961">
    <property type="term" value="P:xenobiotic detoxification by transmembrane export across the plasma membrane"/>
    <property type="evidence" value="ECO:0007669"/>
    <property type="project" value="UniProtKB-ARBA"/>
</dbReference>
<sequence>MHPWLLLVLAIIGEVVATTALKLSDGFTRPLPSFTVVAGYGIAFYFLSLTMRQLPMGLIYAVWSGAGIVLITMIGRIFFSQALQPATLIGIALIVAGIVILNLGTHGQSH</sequence>
<dbReference type="GO" id="GO:0005886">
    <property type="term" value="C:plasma membrane"/>
    <property type="evidence" value="ECO:0007669"/>
    <property type="project" value="UniProtKB-SubCell"/>
</dbReference>
<dbReference type="EMBL" id="CP028901">
    <property type="protein sequence ID" value="AWB35422.1"/>
    <property type="molecule type" value="Genomic_DNA"/>
</dbReference>
<dbReference type="InterPro" id="IPR037185">
    <property type="entry name" value="EmrE-like"/>
</dbReference>
<dbReference type="OrthoDB" id="9808638at2"/>
<dbReference type="Gene3D" id="1.10.3730.20">
    <property type="match status" value="1"/>
</dbReference>
<proteinExistence type="inferred from homology"/>
<dbReference type="PANTHER" id="PTHR30561">
    <property type="entry name" value="SMR FAMILY PROTON-DEPENDENT DRUG EFFLUX TRANSPORTER SUGE"/>
    <property type="match status" value="1"/>
</dbReference>
<name>A0A2R4XNN2_9BURK</name>
<gene>
    <name evidence="10" type="ORF">DBV39_18615</name>
</gene>
<dbReference type="PANTHER" id="PTHR30561:SF1">
    <property type="entry name" value="MULTIDRUG TRANSPORTER EMRE"/>
    <property type="match status" value="1"/>
</dbReference>
<dbReference type="FunFam" id="1.10.3730.20:FF:000001">
    <property type="entry name" value="Quaternary ammonium compound resistance transporter SugE"/>
    <property type="match status" value="1"/>
</dbReference>
<evidence type="ECO:0000256" key="3">
    <source>
        <dbReference type="ARBA" id="ARBA00022475"/>
    </source>
</evidence>